<proteinExistence type="predicted"/>
<dbReference type="AlphaFoldDB" id="U1PJV2"/>
<organism evidence="1 2">
    <name type="scientific">Haloquadratum walsbyi J07HQW2</name>
    <dbReference type="NCBI Taxonomy" id="1238425"/>
    <lineage>
        <taxon>Archaea</taxon>
        <taxon>Methanobacteriati</taxon>
        <taxon>Methanobacteriota</taxon>
        <taxon>Stenosarchaea group</taxon>
        <taxon>Halobacteria</taxon>
        <taxon>Halobacteriales</taxon>
        <taxon>Haloferacaceae</taxon>
        <taxon>Haloquadratum</taxon>
    </lineage>
</organism>
<protein>
    <submittedName>
        <fullName evidence="1">Uncharacterized protein</fullName>
    </submittedName>
</protein>
<dbReference type="Proteomes" id="UP000030710">
    <property type="component" value="Unassembled WGS sequence"/>
</dbReference>
<sequence>MVSTPPLPMHANAEALPDSIQPLICYSRESGESGEST</sequence>
<dbReference type="EMBL" id="KE356561">
    <property type="protein sequence ID" value="ERG93937.1"/>
    <property type="molecule type" value="Genomic_DNA"/>
</dbReference>
<evidence type="ECO:0000313" key="1">
    <source>
        <dbReference type="EMBL" id="ERG93937.1"/>
    </source>
</evidence>
<gene>
    <name evidence="1" type="ORF">J07HQW2_00371</name>
</gene>
<evidence type="ECO:0000313" key="2">
    <source>
        <dbReference type="Proteomes" id="UP000030710"/>
    </source>
</evidence>
<name>U1PJV2_9EURY</name>
<dbReference type="HOGENOM" id="CLU_3338379_0_0_2"/>
<accession>U1PJV2</accession>
<reference evidence="1 2" key="1">
    <citation type="journal article" date="2013" name="PLoS ONE">
        <title>Assembly-driven community genomics of a hypersaline microbial ecosystem.</title>
        <authorList>
            <person name="Podell S."/>
            <person name="Ugalde J.A."/>
            <person name="Narasingarao P."/>
            <person name="Banfield J.F."/>
            <person name="Heidelberg K.B."/>
            <person name="Allen E.E."/>
        </authorList>
    </citation>
    <scope>NUCLEOTIDE SEQUENCE [LARGE SCALE GENOMIC DNA]</scope>
    <source>
        <strain evidence="2">J07HQW2</strain>
    </source>
</reference>